<dbReference type="GO" id="GO:0016020">
    <property type="term" value="C:membrane"/>
    <property type="evidence" value="ECO:0007669"/>
    <property type="project" value="InterPro"/>
</dbReference>
<dbReference type="OrthoDB" id="8676692at2"/>
<keyword evidence="4" id="KW-1185">Reference proteome</keyword>
<protein>
    <recommendedName>
        <fullName evidence="2">Signal transduction histidine kinase internal region domain-containing protein</fullName>
    </recommendedName>
</protein>
<gene>
    <name evidence="3" type="ORF">DNU06_12610</name>
</gene>
<dbReference type="InterPro" id="IPR036890">
    <property type="entry name" value="HATPase_C_sf"/>
</dbReference>
<dbReference type="InterPro" id="IPR011110">
    <property type="entry name" value="Reg_prop"/>
</dbReference>
<dbReference type="GO" id="GO:0000155">
    <property type="term" value="F:phosphorelay sensor kinase activity"/>
    <property type="evidence" value="ECO:0007669"/>
    <property type="project" value="InterPro"/>
</dbReference>
<dbReference type="EMBL" id="QKSB01000008">
    <property type="protein sequence ID" value="PZE16386.1"/>
    <property type="molecule type" value="Genomic_DNA"/>
</dbReference>
<comment type="caution">
    <text evidence="3">The sequence shown here is derived from an EMBL/GenBank/DDBJ whole genome shotgun (WGS) entry which is preliminary data.</text>
</comment>
<dbReference type="Gene3D" id="2.130.10.10">
    <property type="entry name" value="YVTN repeat-like/Quinoprotein amine dehydrogenase"/>
    <property type="match status" value="2"/>
</dbReference>
<feature type="transmembrane region" description="Helical" evidence="1">
    <location>
        <begin position="712"/>
        <end position="734"/>
    </location>
</feature>
<dbReference type="PANTHER" id="PTHR34220">
    <property type="entry name" value="SENSOR HISTIDINE KINASE YPDA"/>
    <property type="match status" value="1"/>
</dbReference>
<dbReference type="InterPro" id="IPR015943">
    <property type="entry name" value="WD40/YVTN_repeat-like_dom_sf"/>
</dbReference>
<dbReference type="Gene3D" id="3.30.565.10">
    <property type="entry name" value="Histidine kinase-like ATPase, C-terminal domain"/>
    <property type="match status" value="1"/>
</dbReference>
<evidence type="ECO:0000313" key="3">
    <source>
        <dbReference type="EMBL" id="PZE16386.1"/>
    </source>
</evidence>
<dbReference type="PANTHER" id="PTHR34220:SF7">
    <property type="entry name" value="SENSOR HISTIDINE KINASE YPDA"/>
    <property type="match status" value="1"/>
</dbReference>
<sequence>MPAFFCYGQSAIYKKFGINEGLPSSETYDLYQDSLGYIWITTDRGLSRFDGETFTNYNVSEGLPNEVVFHFFEESNHKLWFSAKNKKLYYFDPLKYPIKFKAFEFNHLLDSFYIQSPLAGHIKRFKQVGDTFYISYPNIPGYLALKTNNSFHFYHDKFKNKETNNLPNTEIHIDPNFSFTKLNLSTIKNDSILVYNHSDHKTYRTIHQIKTPLDIEKIELIKCNYSPNETVLILHKELIILKAGKLIVKKLNGSGNDIKRLSNHHLLVATDLGLLEYDADYNLIHHFFPQQFITSVLIDQNQGIWATSIQNGIYHIQNTNILELTVDGRKFPGRKLTFNGDYLFIINGKFNTSIFKNNQLLHQTNKTYFTKRNDFIAGNDKKLNAILGPNFPFYINTNNESLNSYYVGTSKDKYFVSASGKYLGVKTNTQKVHFEFISALEIYEIVALNDSIIYLATDNGFYTYNYNRKTILEKSANADSFFHKPQRIIRTFNDYYIAGSESNGLAIFNDSVFFKINMQDGLLDNHPTGIALINDSVFWMSSYSGLNKVTCRFKTNTFNIQSFTQSNTGFLSNEITDIKLNKDTLWATTKTGTFCFQKDIKVKQNKTYFNIDSISIENTKILPQEAIYAEVNEVISIYYQFIDYRIGKKQDIEYRLSNKEKTPWKKVNANQLFLQSNKYGKYHLQIRTKNDQRIIYEHVVFIMKPFWVKWDFILLAIILLCLVLYMIIQVFVFINDKKRQREIDKIKLEIKAINAQMNPHFTFNTINSIQHYLIQNDIVGGINYLNDYAKIVRKSLEFSRREIISLQEEIDFLFLYANLEKKRFEKNFNFKFVSKINLEPSAIFIPSLLLQPIIENAIIHGINAIEYKGELVIGIHEEKKCYLIEIIDNGLGFDHTNVMHSTNSYGLKIVNERLNIYNEGLKIKQPITFEFKDPINQTGTKVSIRINKHIKK</sequence>
<reference evidence="3 4" key="1">
    <citation type="submission" date="2018-06" db="EMBL/GenBank/DDBJ databases">
        <title>The draft genome sequence of Crocinitomix sp. SM1701.</title>
        <authorList>
            <person name="Zhang X."/>
        </authorList>
    </citation>
    <scope>NUCLEOTIDE SEQUENCE [LARGE SCALE GENOMIC DNA]</scope>
    <source>
        <strain evidence="3 4">SM1701</strain>
    </source>
</reference>
<dbReference type="SUPFAM" id="SSF55874">
    <property type="entry name" value="ATPase domain of HSP90 chaperone/DNA topoisomerase II/histidine kinase"/>
    <property type="match status" value="1"/>
</dbReference>
<dbReference type="Pfam" id="PF06580">
    <property type="entry name" value="His_kinase"/>
    <property type="match status" value="1"/>
</dbReference>
<dbReference type="InterPro" id="IPR010559">
    <property type="entry name" value="Sig_transdc_His_kin_internal"/>
</dbReference>
<dbReference type="Proteomes" id="UP000249248">
    <property type="component" value="Unassembled WGS sequence"/>
</dbReference>
<dbReference type="Pfam" id="PF07494">
    <property type="entry name" value="Reg_prop"/>
    <property type="match status" value="1"/>
</dbReference>
<name>A0A2W1NE97_9FLAO</name>
<organism evidence="3 4">
    <name type="scientific">Putridiphycobacter roseus</name>
    <dbReference type="NCBI Taxonomy" id="2219161"/>
    <lineage>
        <taxon>Bacteria</taxon>
        <taxon>Pseudomonadati</taxon>
        <taxon>Bacteroidota</taxon>
        <taxon>Flavobacteriia</taxon>
        <taxon>Flavobacteriales</taxon>
        <taxon>Crocinitomicaceae</taxon>
        <taxon>Putridiphycobacter</taxon>
    </lineage>
</organism>
<feature type="domain" description="Signal transduction histidine kinase internal region" evidence="2">
    <location>
        <begin position="749"/>
        <end position="828"/>
    </location>
</feature>
<evidence type="ECO:0000313" key="4">
    <source>
        <dbReference type="Proteomes" id="UP000249248"/>
    </source>
</evidence>
<proteinExistence type="predicted"/>
<evidence type="ECO:0000256" key="1">
    <source>
        <dbReference type="SAM" id="Phobius"/>
    </source>
</evidence>
<keyword evidence="1" id="KW-1133">Transmembrane helix</keyword>
<keyword evidence="1" id="KW-0472">Membrane</keyword>
<accession>A0A2W1NE97</accession>
<dbReference type="AlphaFoldDB" id="A0A2W1NE97"/>
<dbReference type="InterPro" id="IPR050640">
    <property type="entry name" value="Bact_2-comp_sensor_kinase"/>
</dbReference>
<evidence type="ECO:0000259" key="2">
    <source>
        <dbReference type="Pfam" id="PF06580"/>
    </source>
</evidence>
<keyword evidence="1" id="KW-0812">Transmembrane</keyword>
<dbReference type="RefSeq" id="WP_111063760.1">
    <property type="nucleotide sequence ID" value="NZ_JBHUCU010000005.1"/>
</dbReference>